<dbReference type="PANTHER" id="PTHR43767:SF10">
    <property type="entry name" value="SURFACTIN SYNTHASE SUBUNIT 1"/>
    <property type="match status" value="1"/>
</dbReference>
<feature type="domain" description="AMP-dependent synthetase/ligase" evidence="1">
    <location>
        <begin position="144"/>
        <end position="310"/>
    </location>
</feature>
<proteinExistence type="predicted"/>
<evidence type="ECO:0000313" key="3">
    <source>
        <dbReference type="Proteomes" id="UP001500736"/>
    </source>
</evidence>
<dbReference type="Pfam" id="PF00501">
    <property type="entry name" value="AMP-binding"/>
    <property type="match status" value="1"/>
</dbReference>
<evidence type="ECO:0000259" key="1">
    <source>
        <dbReference type="Pfam" id="PF00501"/>
    </source>
</evidence>
<reference evidence="3" key="1">
    <citation type="journal article" date="2019" name="Int. J. Syst. Evol. Microbiol.">
        <title>The Global Catalogue of Microorganisms (GCM) 10K type strain sequencing project: providing services to taxonomists for standard genome sequencing and annotation.</title>
        <authorList>
            <consortium name="The Broad Institute Genomics Platform"/>
            <consortium name="The Broad Institute Genome Sequencing Center for Infectious Disease"/>
            <person name="Wu L."/>
            <person name="Ma J."/>
        </authorList>
    </citation>
    <scope>NUCLEOTIDE SEQUENCE [LARGE SCALE GENOMIC DNA]</scope>
    <source>
        <strain evidence="3">JCM 15976</strain>
    </source>
</reference>
<organism evidence="2 3">
    <name type="scientific">Gaetbulibacter jejuensis</name>
    <dbReference type="NCBI Taxonomy" id="584607"/>
    <lineage>
        <taxon>Bacteria</taxon>
        <taxon>Pseudomonadati</taxon>
        <taxon>Bacteroidota</taxon>
        <taxon>Flavobacteriia</taxon>
        <taxon>Flavobacteriales</taxon>
        <taxon>Flavobacteriaceae</taxon>
        <taxon>Gaetbulibacter</taxon>
    </lineage>
</organism>
<keyword evidence="3" id="KW-1185">Reference proteome</keyword>
<dbReference type="Proteomes" id="UP001500736">
    <property type="component" value="Unassembled WGS sequence"/>
</dbReference>
<dbReference type="Gene3D" id="3.40.50.12780">
    <property type="entry name" value="N-terminal domain of ligase-like"/>
    <property type="match status" value="1"/>
</dbReference>
<dbReference type="InterPro" id="IPR042099">
    <property type="entry name" value="ANL_N_sf"/>
</dbReference>
<dbReference type="PROSITE" id="PS00455">
    <property type="entry name" value="AMP_BINDING"/>
    <property type="match status" value="1"/>
</dbReference>
<comment type="caution">
    <text evidence="2">The sequence shown here is derived from an EMBL/GenBank/DDBJ whole genome shotgun (WGS) entry which is preliminary data.</text>
</comment>
<dbReference type="InterPro" id="IPR050237">
    <property type="entry name" value="ATP-dep_AMP-bd_enzyme"/>
</dbReference>
<dbReference type="InterPro" id="IPR045851">
    <property type="entry name" value="AMP-bd_C_sf"/>
</dbReference>
<dbReference type="SUPFAM" id="SSF56801">
    <property type="entry name" value="Acetyl-CoA synthetase-like"/>
    <property type="match status" value="1"/>
</dbReference>
<dbReference type="InterPro" id="IPR020845">
    <property type="entry name" value="AMP-binding_CS"/>
</dbReference>
<accession>A0ABP3UUF3</accession>
<dbReference type="RefSeq" id="WP_343796331.1">
    <property type="nucleotide sequence ID" value="NZ_BAAAGF010000001.1"/>
</dbReference>
<gene>
    <name evidence="2" type="ORF">GCM10009431_10370</name>
</gene>
<dbReference type="EMBL" id="BAAAGF010000001">
    <property type="protein sequence ID" value="GAA0740336.1"/>
    <property type="molecule type" value="Genomic_DNA"/>
</dbReference>
<name>A0ABP3UUF3_9FLAO</name>
<sequence>MDSEILQKLGFRKDNHHVLRDLNVSITYSKALRVLDTIKSIIYNDYKLDTEKCVAFFCRNQVFDVLILAVFMSEKQQFILLNGNNKTTREPELLELRFCTHFLSTDIYKQDFKPSDLKENIYLLSNEYHKLLNANVIIKGAILFKSSGSTGNSKIVVHDNDTLMNNSLGCLDHLEINATDKVAIPVPISHMYGFGAALIPSLLQGVSVMLVNNVNIPVYLDAERLFNPNVVFMTPGILEMYIKFKRNPYHYKYLISGGDKLNCKTAKELNIRYGKVINLYGSTELGVIATSKNSKKNDSNLLMPLQGVKISSKSLDDNFKELLCNHPNPFKGYFNIKEQTFEAIADAYETYNTYDLIIEYTNNKFELNGRKNLCINRNGVLISLTQIEEEIKQHIIEIEEIVILQTDEINIYKGSTISAYVVFRKRQKLTTDELKEKCKTFLESYKIPDSFIEMDFMPYLQSGKPDRQNIRTTYKISRN</sequence>
<dbReference type="PANTHER" id="PTHR43767">
    <property type="entry name" value="LONG-CHAIN-FATTY-ACID--COA LIGASE"/>
    <property type="match status" value="1"/>
</dbReference>
<dbReference type="InterPro" id="IPR000873">
    <property type="entry name" value="AMP-dep_synth/lig_dom"/>
</dbReference>
<evidence type="ECO:0000313" key="2">
    <source>
        <dbReference type="EMBL" id="GAA0740336.1"/>
    </source>
</evidence>
<protein>
    <recommendedName>
        <fullName evidence="1">AMP-dependent synthetase/ligase domain-containing protein</fullName>
    </recommendedName>
</protein>
<dbReference type="Gene3D" id="3.30.300.30">
    <property type="match status" value="1"/>
</dbReference>